<evidence type="ECO:0000313" key="1">
    <source>
        <dbReference type="EMBL" id="KAI9922000.1"/>
    </source>
</evidence>
<evidence type="ECO:0000313" key="2">
    <source>
        <dbReference type="Proteomes" id="UP001163321"/>
    </source>
</evidence>
<gene>
    <name evidence="1" type="ORF">PsorP6_001453</name>
</gene>
<organism evidence="1 2">
    <name type="scientific">Peronosclerospora sorghi</name>
    <dbReference type="NCBI Taxonomy" id="230839"/>
    <lineage>
        <taxon>Eukaryota</taxon>
        <taxon>Sar</taxon>
        <taxon>Stramenopiles</taxon>
        <taxon>Oomycota</taxon>
        <taxon>Peronosporomycetes</taxon>
        <taxon>Peronosporales</taxon>
        <taxon>Peronosporaceae</taxon>
        <taxon>Peronosclerospora</taxon>
    </lineage>
</organism>
<accession>A0ACC0WSV4</accession>
<name>A0ACC0WSV4_9STRA</name>
<sequence>MQYRILSLVLGVALTTVRAAPLEALTFKKPFDTVDSSGKRQISDHVVYGGTTEVMKNFIRLTPDRQSRTGYIWANDVVARDEITSVITYRIHGQGFKWFGDGIGLWFTHEPSWKYGQNHGFTDKYYGFGIILDTFVNVEHRGGHKDVTIQVNDGTKELDDLDEADKIGCDAAFRYHVDSGTFDPVYSSSRIRVIVNGNSLEVDVDPKNSGSWNECYRGTLPFPTDWLRRVTFGITASTGALADNHDILQVQTFDQSNDADLGEVDAETWMLNFSKDYHLLLDSPSCDQACKISILETFVTNFQIETEHWFELLREQTENTISKLKEKERQNHLKIQALTDRMSTMMDQKIGQKLADVRSKVNEKIITKVEGELTVARSSWRLPFFLMLVLIAGGVGIAYQKYRKLVKSHLY</sequence>
<keyword evidence="2" id="KW-1185">Reference proteome</keyword>
<proteinExistence type="predicted"/>
<dbReference type="Proteomes" id="UP001163321">
    <property type="component" value="Chromosome 1"/>
</dbReference>
<dbReference type="EMBL" id="CM047580">
    <property type="protein sequence ID" value="KAI9922000.1"/>
    <property type="molecule type" value="Genomic_DNA"/>
</dbReference>
<reference evidence="1 2" key="1">
    <citation type="journal article" date="2022" name="bioRxiv">
        <title>The genome of the oomycete Peronosclerospora sorghi, a cosmopolitan pathogen of maize and sorghum, is inflated with dispersed pseudogenes.</title>
        <authorList>
            <person name="Fletcher K."/>
            <person name="Martin F."/>
            <person name="Isakeit T."/>
            <person name="Cavanaugh K."/>
            <person name="Magill C."/>
            <person name="Michelmore R."/>
        </authorList>
    </citation>
    <scope>NUCLEOTIDE SEQUENCE [LARGE SCALE GENOMIC DNA]</scope>
    <source>
        <strain evidence="1">P6</strain>
    </source>
</reference>
<protein>
    <submittedName>
        <fullName evidence="1">Uncharacterized protein</fullName>
    </submittedName>
</protein>
<comment type="caution">
    <text evidence="1">The sequence shown here is derived from an EMBL/GenBank/DDBJ whole genome shotgun (WGS) entry which is preliminary data.</text>
</comment>